<proteinExistence type="predicted"/>
<protein>
    <submittedName>
        <fullName evidence="4">GIY-YIG nuclease family protein</fullName>
    </submittedName>
</protein>
<feature type="region of interest" description="Disordered" evidence="1">
    <location>
        <begin position="182"/>
        <end position="202"/>
    </location>
</feature>
<reference evidence="4 5" key="1">
    <citation type="submission" date="2020-04" db="EMBL/GenBank/DDBJ databases">
        <title>MicrobeNet Type strains.</title>
        <authorList>
            <person name="Nicholson A.C."/>
        </authorList>
    </citation>
    <scope>NUCLEOTIDE SEQUENCE [LARGE SCALE GENOMIC DNA]</scope>
    <source>
        <strain evidence="4 5">ATCC 700355</strain>
    </source>
</reference>
<dbReference type="EMBL" id="JAAXPF010000011">
    <property type="protein sequence ID" value="NKY69521.1"/>
    <property type="molecule type" value="Genomic_DNA"/>
</dbReference>
<reference evidence="3 6" key="2">
    <citation type="submission" date="2024-06" db="EMBL/GenBank/DDBJ databases">
        <title>Sequencing the genomes of 1000 actinobacteria strains.</title>
        <authorList>
            <person name="Klenk H.-P."/>
        </authorList>
    </citation>
    <scope>NUCLEOTIDE SEQUENCE [LARGE SCALE GENOMIC DNA]</scope>
    <source>
        <strain evidence="3 6">DSM 44265</strain>
    </source>
</reference>
<dbReference type="RefSeq" id="WP_168685862.1">
    <property type="nucleotide sequence ID" value="NZ_JAAXPF010000011.1"/>
</dbReference>
<sequence length="328" mass="36071">MGSPKTLQLFMMHGTADGPIKASIRNWVGRVYSIPRTELNSEELRRRAELNHPAVYFLVGTNPETDKPRIYIGQTAPRQNGVAFARAAEHSRSEDKDFFNRIIYVVVVDDSWGATEITFLENAFHQRAIKADRYEVANGNTPSAGSLSEETQAELDEFIENTNLIISALGISAFQPKAISSKSLKQRRTGQTPTPASSEDEPTFELTLPLHSVQGLGQRTTSGFLVLGGSTLRADLRPSAPRGVHATRERYADQIQDSALLNDIEFSSPSAAAAFLLGGSANGRVMWHLQNDPAVTLADWEDREGNEADLHTSHPEAQVQFTGEVCEH</sequence>
<dbReference type="Pfam" id="PF14267">
    <property type="entry name" value="DUF4357"/>
    <property type="match status" value="1"/>
</dbReference>
<evidence type="ECO:0000313" key="4">
    <source>
        <dbReference type="EMBL" id="NKY69521.1"/>
    </source>
</evidence>
<accession>A0A7X6LTC2</accession>
<evidence type="ECO:0000313" key="3">
    <source>
        <dbReference type="EMBL" id="MET3944712.1"/>
    </source>
</evidence>
<evidence type="ECO:0000256" key="1">
    <source>
        <dbReference type="SAM" id="MobiDB-lite"/>
    </source>
</evidence>
<dbReference type="Proteomes" id="UP001549139">
    <property type="component" value="Unassembled WGS sequence"/>
</dbReference>
<name>A0A7X6LTC2_9CORY</name>
<gene>
    <name evidence="4" type="ORF">HF989_09145</name>
    <name evidence="3" type="ORF">JOF50_001511</name>
</gene>
<evidence type="ECO:0000259" key="2">
    <source>
        <dbReference type="Pfam" id="PF14267"/>
    </source>
</evidence>
<evidence type="ECO:0000313" key="5">
    <source>
        <dbReference type="Proteomes" id="UP000554284"/>
    </source>
</evidence>
<dbReference type="EMBL" id="JBEPNZ010000001">
    <property type="protein sequence ID" value="MET3944712.1"/>
    <property type="molecule type" value="Genomic_DNA"/>
</dbReference>
<dbReference type="Proteomes" id="UP000554284">
    <property type="component" value="Unassembled WGS sequence"/>
</dbReference>
<comment type="caution">
    <text evidence="4">The sequence shown here is derived from an EMBL/GenBank/DDBJ whole genome shotgun (WGS) entry which is preliminary data.</text>
</comment>
<dbReference type="AlphaFoldDB" id="A0A7X6LTC2"/>
<feature type="domain" description="DUF4357" evidence="2">
    <location>
        <begin position="261"/>
        <end position="291"/>
    </location>
</feature>
<evidence type="ECO:0000313" key="6">
    <source>
        <dbReference type="Proteomes" id="UP001549139"/>
    </source>
</evidence>
<feature type="compositionally biased region" description="Polar residues" evidence="1">
    <location>
        <begin position="182"/>
        <end position="197"/>
    </location>
</feature>
<organism evidence="4 5">
    <name type="scientific">Corynebacterium mucifaciens</name>
    <dbReference type="NCBI Taxonomy" id="57171"/>
    <lineage>
        <taxon>Bacteria</taxon>
        <taxon>Bacillati</taxon>
        <taxon>Actinomycetota</taxon>
        <taxon>Actinomycetes</taxon>
        <taxon>Mycobacteriales</taxon>
        <taxon>Corynebacteriaceae</taxon>
        <taxon>Corynebacterium</taxon>
    </lineage>
</organism>
<dbReference type="InterPro" id="IPR025579">
    <property type="entry name" value="DUF4357"/>
</dbReference>
<keyword evidence="6" id="KW-1185">Reference proteome</keyword>
<dbReference type="CDD" id="cd10447">
    <property type="entry name" value="GIY-YIG_unchar_2"/>
    <property type="match status" value="1"/>
</dbReference>